<dbReference type="EMBL" id="JYJG01000185">
    <property type="protein sequence ID" value="KJK46096.1"/>
    <property type="molecule type" value="Genomic_DNA"/>
</dbReference>
<evidence type="ECO:0000313" key="1">
    <source>
        <dbReference type="EMBL" id="KJK46096.1"/>
    </source>
</evidence>
<dbReference type="PANTHER" id="PTHR37694">
    <property type="entry name" value="SLR8022 PROTEIN"/>
    <property type="match status" value="1"/>
</dbReference>
<dbReference type="Gene3D" id="2.60.120.10">
    <property type="entry name" value="Jelly Rolls"/>
    <property type="match status" value="1"/>
</dbReference>
<dbReference type="PATRIC" id="fig|68170.10.peg.6160"/>
<dbReference type="OrthoDB" id="5190473at2"/>
<dbReference type="SUPFAM" id="SSF51182">
    <property type="entry name" value="RmlC-like cupins"/>
    <property type="match status" value="1"/>
</dbReference>
<evidence type="ECO:0000313" key="2">
    <source>
        <dbReference type="Proteomes" id="UP000033393"/>
    </source>
</evidence>
<dbReference type="PANTHER" id="PTHR37694:SF1">
    <property type="entry name" value="SLR8022 PROTEIN"/>
    <property type="match status" value="1"/>
</dbReference>
<sequence>MKTSLTELAETHLTLARQLSSGRSAETVHGGRDKALRQTVMALRAGEHLHEHEHPGEVTVQVLHGRMRLVAGPYRHEAGIGDLLTMPEHRHRVEALEDSVFLFTTALRLP</sequence>
<dbReference type="RefSeq" id="WP_045313911.1">
    <property type="nucleotide sequence ID" value="NZ_JYJG01000185.1"/>
</dbReference>
<dbReference type="Proteomes" id="UP000033393">
    <property type="component" value="Unassembled WGS sequence"/>
</dbReference>
<reference evidence="1 2" key="1">
    <citation type="submission" date="2015-02" db="EMBL/GenBank/DDBJ databases">
        <authorList>
            <person name="Ju K.-S."/>
            <person name="Doroghazi J.R."/>
            <person name="Metcalf W."/>
        </authorList>
    </citation>
    <scope>NUCLEOTIDE SEQUENCE [LARGE SCALE GENOMIC DNA]</scope>
    <source>
        <strain evidence="1 2">NRRL B-16140</strain>
    </source>
</reference>
<dbReference type="AlphaFoldDB" id="A0A0F0GU39"/>
<dbReference type="InterPro" id="IPR011051">
    <property type="entry name" value="RmlC_Cupin_sf"/>
</dbReference>
<gene>
    <name evidence="1" type="ORF">UK23_24220</name>
</gene>
<accession>A0A0F0GU39</accession>
<comment type="caution">
    <text evidence="1">The sequence shown here is derived from an EMBL/GenBank/DDBJ whole genome shotgun (WGS) entry which is preliminary data.</text>
</comment>
<proteinExistence type="predicted"/>
<organism evidence="1 2">
    <name type="scientific">Lentzea aerocolonigenes</name>
    <name type="common">Lechevalieria aerocolonigenes</name>
    <name type="synonym">Saccharothrix aerocolonigenes</name>
    <dbReference type="NCBI Taxonomy" id="68170"/>
    <lineage>
        <taxon>Bacteria</taxon>
        <taxon>Bacillati</taxon>
        <taxon>Actinomycetota</taxon>
        <taxon>Actinomycetes</taxon>
        <taxon>Pseudonocardiales</taxon>
        <taxon>Pseudonocardiaceae</taxon>
        <taxon>Lentzea</taxon>
    </lineage>
</organism>
<keyword evidence="2" id="KW-1185">Reference proteome</keyword>
<name>A0A0F0GU39_LENAE</name>
<dbReference type="InterPro" id="IPR014710">
    <property type="entry name" value="RmlC-like_jellyroll"/>
</dbReference>
<protein>
    <submittedName>
        <fullName evidence="1">LuxR family transcriptional regulator</fullName>
    </submittedName>
</protein>